<dbReference type="EMBL" id="JAGGLT010000059">
    <property type="protein sequence ID" value="MBP2073465.1"/>
    <property type="molecule type" value="Genomic_DNA"/>
</dbReference>
<reference evidence="3" key="1">
    <citation type="submission" date="2021-03" db="EMBL/GenBank/DDBJ databases">
        <title>Genomic Encyclopedia of Type Strains, Phase IV (KMG-IV): sequencing the most valuable type-strain genomes for metagenomic binning, comparative biology and taxonomic classification.</title>
        <authorList>
            <person name="Goeker M."/>
        </authorList>
    </citation>
    <scope>NUCLEOTIDE SEQUENCE</scope>
    <source>
        <strain evidence="3">DSM 101588</strain>
    </source>
</reference>
<evidence type="ECO:0000256" key="1">
    <source>
        <dbReference type="SAM" id="SignalP"/>
    </source>
</evidence>
<dbReference type="RefSeq" id="WP_245301379.1">
    <property type="nucleotide sequence ID" value="NZ_JAGGLT010000059.1"/>
</dbReference>
<feature type="chain" id="PRO_5045919899" description="Peptidase C39-like domain-containing protein" evidence="1">
    <location>
        <begin position="23"/>
        <end position="245"/>
    </location>
</feature>
<comment type="caution">
    <text evidence="3">The sequence shown here is derived from an EMBL/GenBank/DDBJ whole genome shotgun (WGS) entry which is preliminary data.</text>
</comment>
<organism evidence="3 4">
    <name type="scientific">Thermoanaerobacterium butyriciformans</name>
    <dbReference type="NCBI Taxonomy" id="1702242"/>
    <lineage>
        <taxon>Bacteria</taxon>
        <taxon>Bacillati</taxon>
        <taxon>Bacillota</taxon>
        <taxon>Clostridia</taxon>
        <taxon>Thermoanaerobacterales</taxon>
        <taxon>Thermoanaerobacteraceae</taxon>
        <taxon>Thermoanaerobacterium</taxon>
    </lineage>
</organism>
<dbReference type="Pfam" id="PF13529">
    <property type="entry name" value="Peptidase_C39_2"/>
    <property type="match status" value="1"/>
</dbReference>
<proteinExistence type="predicted"/>
<feature type="signal peptide" evidence="1">
    <location>
        <begin position="1"/>
        <end position="22"/>
    </location>
</feature>
<keyword evidence="4" id="KW-1185">Reference proteome</keyword>
<feature type="domain" description="Peptidase C39-like" evidence="2">
    <location>
        <begin position="84"/>
        <end position="217"/>
    </location>
</feature>
<dbReference type="Proteomes" id="UP001166402">
    <property type="component" value="Unassembled WGS sequence"/>
</dbReference>
<evidence type="ECO:0000313" key="3">
    <source>
        <dbReference type="EMBL" id="MBP2073465.1"/>
    </source>
</evidence>
<protein>
    <recommendedName>
        <fullName evidence="2">Peptidase C39-like domain-containing protein</fullName>
    </recommendedName>
</protein>
<gene>
    <name evidence="3" type="ORF">J2Z80_003027</name>
</gene>
<keyword evidence="1" id="KW-0732">Signal</keyword>
<evidence type="ECO:0000313" key="4">
    <source>
        <dbReference type="Proteomes" id="UP001166402"/>
    </source>
</evidence>
<dbReference type="InterPro" id="IPR039564">
    <property type="entry name" value="Peptidase_C39-like"/>
</dbReference>
<evidence type="ECO:0000259" key="2">
    <source>
        <dbReference type="Pfam" id="PF13529"/>
    </source>
</evidence>
<sequence length="245" mass="27112">MKRLVSLILCLSLALSVTIAYADLSTNEQSIGEVTAESKKLSDQKIAEMAKRLEVLNKKVSNGQVNPMSDPQIPPSKILSTSGYIAQPDNSTCGPTSAHNLLLSWGKNISIDTLKKDLGYNGQTPFGDAWKTTLNNYTNSTYYVVTWSPSQTTIWNAFVGDTIDGHPFILDTHMSSENGYLEGYSGSTWWHYVTGIGYSGYNLNSDNSKYGVYFDPYDGRVGTFGQHSLELPKWVKLVSERGIVW</sequence>
<name>A0ABS4NKD7_9THEO</name>
<accession>A0ABS4NKD7</accession>